<gene>
    <name evidence="1" type="ORF">EV182_005717</name>
</gene>
<evidence type="ECO:0000313" key="1">
    <source>
        <dbReference type="EMBL" id="KAJ1673192.1"/>
    </source>
</evidence>
<comment type="caution">
    <text evidence="1">The sequence shown here is derived from an EMBL/GenBank/DDBJ whole genome shotgun (WGS) entry which is preliminary data.</text>
</comment>
<feature type="non-terminal residue" evidence="1">
    <location>
        <position position="131"/>
    </location>
</feature>
<proteinExistence type="predicted"/>
<keyword evidence="2" id="KW-1185">Reference proteome</keyword>
<name>A0ACC1H9W4_9FUNG</name>
<sequence>MITVPSPAQSAAACSPSAGSNSQRSLPHNSEYNSSIGSNNGSTISARLSRSVSTIGYNGSVRGWSKPLPVPPTKKPQRRPSYWGVNQCQYISPRTSNSGDAGDTTPQPTLPATAEIDSENIINHYYAHDSL</sequence>
<dbReference type="EMBL" id="JAMZIH010007266">
    <property type="protein sequence ID" value="KAJ1673192.1"/>
    <property type="molecule type" value="Genomic_DNA"/>
</dbReference>
<organism evidence="1 2">
    <name type="scientific">Spiromyces aspiralis</name>
    <dbReference type="NCBI Taxonomy" id="68401"/>
    <lineage>
        <taxon>Eukaryota</taxon>
        <taxon>Fungi</taxon>
        <taxon>Fungi incertae sedis</taxon>
        <taxon>Zoopagomycota</taxon>
        <taxon>Kickxellomycotina</taxon>
        <taxon>Kickxellomycetes</taxon>
        <taxon>Kickxellales</taxon>
        <taxon>Kickxellaceae</taxon>
        <taxon>Spiromyces</taxon>
    </lineage>
</organism>
<reference evidence="1" key="1">
    <citation type="submission" date="2022-06" db="EMBL/GenBank/DDBJ databases">
        <title>Phylogenomic reconstructions and comparative analyses of Kickxellomycotina fungi.</title>
        <authorList>
            <person name="Reynolds N.K."/>
            <person name="Stajich J.E."/>
            <person name="Barry K."/>
            <person name="Grigoriev I.V."/>
            <person name="Crous P."/>
            <person name="Smith M.E."/>
        </authorList>
    </citation>
    <scope>NUCLEOTIDE SEQUENCE</scope>
    <source>
        <strain evidence="1">RSA 2271</strain>
    </source>
</reference>
<dbReference type="Proteomes" id="UP001145114">
    <property type="component" value="Unassembled WGS sequence"/>
</dbReference>
<accession>A0ACC1H9W4</accession>
<protein>
    <submittedName>
        <fullName evidence="1">Uncharacterized protein</fullName>
    </submittedName>
</protein>
<evidence type="ECO:0000313" key="2">
    <source>
        <dbReference type="Proteomes" id="UP001145114"/>
    </source>
</evidence>